<organism evidence="1 2">
    <name type="scientific">Rhizophagus clarus</name>
    <dbReference type="NCBI Taxonomy" id="94130"/>
    <lineage>
        <taxon>Eukaryota</taxon>
        <taxon>Fungi</taxon>
        <taxon>Fungi incertae sedis</taxon>
        <taxon>Mucoromycota</taxon>
        <taxon>Glomeromycotina</taxon>
        <taxon>Glomeromycetes</taxon>
        <taxon>Glomerales</taxon>
        <taxon>Glomeraceae</taxon>
        <taxon>Rhizophagus</taxon>
    </lineage>
</organism>
<dbReference type="OrthoDB" id="2303598at2759"/>
<evidence type="ECO:0000313" key="2">
    <source>
        <dbReference type="Proteomes" id="UP000615446"/>
    </source>
</evidence>
<accession>A0A8H3L227</accession>
<name>A0A8H3L227_9GLOM</name>
<dbReference type="AlphaFoldDB" id="A0A8H3L227"/>
<evidence type="ECO:0000313" key="1">
    <source>
        <dbReference type="EMBL" id="GES80333.1"/>
    </source>
</evidence>
<dbReference type="EMBL" id="BLAL01000049">
    <property type="protein sequence ID" value="GES80333.1"/>
    <property type="molecule type" value="Genomic_DNA"/>
</dbReference>
<comment type="caution">
    <text evidence="1">The sequence shown here is derived from an EMBL/GenBank/DDBJ whole genome shotgun (WGS) entry which is preliminary data.</text>
</comment>
<dbReference type="Proteomes" id="UP000615446">
    <property type="component" value="Unassembled WGS sequence"/>
</dbReference>
<proteinExistence type="predicted"/>
<reference evidence="1" key="1">
    <citation type="submission" date="2019-10" db="EMBL/GenBank/DDBJ databases">
        <title>Conservation and host-specific expression of non-tandemly repeated heterogenous ribosome RNA gene in arbuscular mycorrhizal fungi.</title>
        <authorList>
            <person name="Maeda T."/>
            <person name="Kobayashi Y."/>
            <person name="Nakagawa T."/>
            <person name="Ezawa T."/>
            <person name="Yamaguchi K."/>
            <person name="Bino T."/>
            <person name="Nishimoto Y."/>
            <person name="Shigenobu S."/>
            <person name="Kawaguchi M."/>
        </authorList>
    </citation>
    <scope>NUCLEOTIDE SEQUENCE</scope>
    <source>
        <strain evidence="1">HR1</strain>
    </source>
</reference>
<gene>
    <name evidence="1" type="ORF">RCL2_000761500</name>
</gene>
<protein>
    <submittedName>
        <fullName evidence="1">Uncharacterized protein</fullName>
    </submittedName>
</protein>
<sequence length="216" mass="25409">MEGLVRGSTFTQVSKQIYCFDVMLQEFYRKNYKLDKDSRYLKNYNAGDKNVKKVSCFMPLEVSHNILNKKFSKKEISYYFLPEGVSFSKGLALFYTHNMKFDLHLMNKYASVEMIELVSYDNDLDGIEDFRMNEIYWLMKIWYEQTICIIDQPHANDIHTWIALDKPSFQDLIMHESHAYIVFSALTCLNARTSTSHITELTYLGDILGKFENNFG</sequence>